<feature type="transmembrane region" description="Helical" evidence="1">
    <location>
        <begin position="346"/>
        <end position="369"/>
    </location>
</feature>
<feature type="transmembrane region" description="Helical" evidence="1">
    <location>
        <begin position="322"/>
        <end position="340"/>
    </location>
</feature>
<feature type="transmembrane region" description="Helical" evidence="1">
    <location>
        <begin position="226"/>
        <end position="246"/>
    </location>
</feature>
<evidence type="ECO:0008006" key="4">
    <source>
        <dbReference type="Google" id="ProtNLM"/>
    </source>
</evidence>
<feature type="transmembrane region" description="Helical" evidence="1">
    <location>
        <begin position="298"/>
        <end position="315"/>
    </location>
</feature>
<dbReference type="Proteomes" id="UP000006804">
    <property type="component" value="Chromosome"/>
</dbReference>
<organism evidence="2 3">
    <name type="scientific">Pseudothermotoga thermarum DSM 5069</name>
    <dbReference type="NCBI Taxonomy" id="688269"/>
    <lineage>
        <taxon>Bacteria</taxon>
        <taxon>Thermotogati</taxon>
        <taxon>Thermotogota</taxon>
        <taxon>Thermotogae</taxon>
        <taxon>Thermotogales</taxon>
        <taxon>Thermotogaceae</taxon>
        <taxon>Pseudothermotoga</taxon>
    </lineage>
</organism>
<feature type="transmembrane region" description="Helical" evidence="1">
    <location>
        <begin position="80"/>
        <end position="99"/>
    </location>
</feature>
<dbReference type="RefSeq" id="WP_013933150.1">
    <property type="nucleotide sequence ID" value="NC_015707.1"/>
</dbReference>
<keyword evidence="1" id="KW-0472">Membrane</keyword>
<proteinExistence type="predicted"/>
<feature type="transmembrane region" description="Helical" evidence="1">
    <location>
        <begin position="12"/>
        <end position="33"/>
    </location>
</feature>
<dbReference type="EMBL" id="CP002351">
    <property type="protein sequence ID" value="AEH51942.1"/>
    <property type="molecule type" value="Genomic_DNA"/>
</dbReference>
<feature type="transmembrane region" description="Helical" evidence="1">
    <location>
        <begin position="105"/>
        <end position="121"/>
    </location>
</feature>
<dbReference type="AlphaFoldDB" id="F7YWG3"/>
<gene>
    <name evidence="2" type="ORF">Theth_1901</name>
</gene>
<feature type="transmembrane region" description="Helical" evidence="1">
    <location>
        <begin position="188"/>
        <end position="206"/>
    </location>
</feature>
<reference evidence="2 3" key="1">
    <citation type="submission" date="2010-11" db="EMBL/GenBank/DDBJ databases">
        <title>The complete genome of Thermotoga thermarum DSM 5069.</title>
        <authorList>
            <consortium name="US DOE Joint Genome Institute (JGI-PGF)"/>
            <person name="Lucas S."/>
            <person name="Copeland A."/>
            <person name="Lapidus A."/>
            <person name="Bruce D."/>
            <person name="Goodwin L."/>
            <person name="Pitluck S."/>
            <person name="Kyrpides N."/>
            <person name="Mavromatis K."/>
            <person name="Ivanova N."/>
            <person name="Zeytun A."/>
            <person name="Brettin T."/>
            <person name="Detter J.C."/>
            <person name="Tapia R."/>
            <person name="Han C."/>
            <person name="Land M."/>
            <person name="Hauser L."/>
            <person name="Markowitz V."/>
            <person name="Cheng J.-F."/>
            <person name="Hugenholtz P."/>
            <person name="Woyke T."/>
            <person name="Wu D."/>
            <person name="Spring S."/>
            <person name="Schroeder M."/>
            <person name="Brambilla E."/>
            <person name="Klenk H.-P."/>
            <person name="Eisen J.A."/>
        </authorList>
    </citation>
    <scope>NUCLEOTIDE SEQUENCE [LARGE SCALE GENOMIC DNA]</scope>
    <source>
        <strain evidence="2 3">DSM 5069</strain>
    </source>
</reference>
<dbReference type="KEGG" id="tta:Theth_1901"/>
<dbReference type="InterPro" id="IPR011470">
    <property type="entry name" value="DUF1576"/>
</dbReference>
<evidence type="ECO:0000256" key="1">
    <source>
        <dbReference type="SAM" id="Phobius"/>
    </source>
</evidence>
<dbReference type="OrthoDB" id="9776502at2"/>
<accession>F7YWG3</accession>
<name>F7YWG3_9THEM</name>
<dbReference type="HOGENOM" id="CLU_031185_0_0_0"/>
<keyword evidence="1" id="KW-0812">Transmembrane</keyword>
<dbReference type="Pfam" id="PF07613">
    <property type="entry name" value="DUF1576"/>
    <property type="match status" value="2"/>
</dbReference>
<dbReference type="eggNOG" id="ENOG502Z7MK">
    <property type="taxonomic scope" value="Bacteria"/>
</dbReference>
<feature type="transmembrane region" description="Helical" evidence="1">
    <location>
        <begin position="53"/>
        <end position="73"/>
    </location>
</feature>
<feature type="transmembrane region" description="Helical" evidence="1">
    <location>
        <begin position="390"/>
        <end position="411"/>
    </location>
</feature>
<feature type="transmembrane region" description="Helical" evidence="1">
    <location>
        <begin position="267"/>
        <end position="292"/>
    </location>
</feature>
<evidence type="ECO:0000313" key="3">
    <source>
        <dbReference type="Proteomes" id="UP000006804"/>
    </source>
</evidence>
<evidence type="ECO:0000313" key="2">
    <source>
        <dbReference type="EMBL" id="AEH51942.1"/>
    </source>
</evidence>
<dbReference type="PATRIC" id="fig|688269.3.peg.1960"/>
<keyword evidence="3" id="KW-1185">Reference proteome</keyword>
<protein>
    <recommendedName>
        <fullName evidence="4">DUF1576 domain-containing protein</fullName>
    </recommendedName>
</protein>
<keyword evidence="1" id="KW-1133">Transmembrane helix</keyword>
<feature type="transmembrane region" description="Helical" evidence="1">
    <location>
        <begin position="154"/>
        <end position="176"/>
    </location>
</feature>
<dbReference type="STRING" id="688269.Theth_1901"/>
<feature type="transmembrane region" description="Helical" evidence="1">
    <location>
        <begin position="128"/>
        <end position="148"/>
    </location>
</feature>
<sequence length="419" mass="46219" precursor="true">MNQTKDRRRFFLYSIGLAFVLFSLFSGALWNPLAFLEGLKRIVVFPDFLLVDYVEIGGLSAAFFNAGVLMILFTWITSLLNLQVTGLMIASVFTVGGFALFGKNLFNVWPILIGVYLYSLYKKEPFSRYIYISYFGTAISPLVTQIAFHFPFTGFKAILFSYFVGIVVGFFLPSLAMHFLTAHKGYNLYNVGFTCGMVGMIFAAFFRVYRYEMLPQRFWSSGNNLVLSIFLFCVFGAQVFLGWWLSSKTFRKYSKLLRHSGKLATDFVLLEGFETTLTNMGILGILSVVYVLLVRSQLNGPTIGGIMTVVGFGAFGKHIKNVLPILIGVTLCGLTNAYALGEPNNVLAALFGTTLAPIAGEFGFLWGVIAGFVHRAVVNSSAFMHGGLNLYNNGFAGGLVAMILVPIILALKKGENNNG</sequence>